<evidence type="ECO:0000313" key="2">
    <source>
        <dbReference type="EMBL" id="KAJ1132386.1"/>
    </source>
</evidence>
<dbReference type="EMBL" id="JANPWB010000011">
    <property type="protein sequence ID" value="KAJ1132386.1"/>
    <property type="molecule type" value="Genomic_DNA"/>
</dbReference>
<dbReference type="Pfam" id="PF24626">
    <property type="entry name" value="SH3_Tf2-1"/>
    <property type="match status" value="1"/>
</dbReference>
<gene>
    <name evidence="2" type="ORF">NDU88_010700</name>
</gene>
<proteinExistence type="predicted"/>
<feature type="domain" description="Tf2-1-like SH3-like" evidence="1">
    <location>
        <begin position="16"/>
        <end position="75"/>
    </location>
</feature>
<keyword evidence="3" id="KW-1185">Reference proteome</keyword>
<reference evidence="2" key="1">
    <citation type="journal article" date="2022" name="bioRxiv">
        <title>Sequencing and chromosome-scale assembly of the giantPleurodeles waltlgenome.</title>
        <authorList>
            <person name="Brown T."/>
            <person name="Elewa A."/>
            <person name="Iarovenko S."/>
            <person name="Subramanian E."/>
            <person name="Araus A.J."/>
            <person name="Petzold A."/>
            <person name="Susuki M."/>
            <person name="Suzuki K.-i.T."/>
            <person name="Hayashi T."/>
            <person name="Toyoda A."/>
            <person name="Oliveira C."/>
            <person name="Osipova E."/>
            <person name="Leigh N.D."/>
            <person name="Simon A."/>
            <person name="Yun M.H."/>
        </authorList>
    </citation>
    <scope>NUCLEOTIDE SEQUENCE</scope>
    <source>
        <strain evidence="2">20211129_DDA</strain>
        <tissue evidence="2">Liver</tissue>
    </source>
</reference>
<dbReference type="PANTHER" id="PTHR46148:SF52">
    <property type="entry name" value="OS04G0603800 PROTEIN"/>
    <property type="match status" value="1"/>
</dbReference>
<comment type="caution">
    <text evidence="2">The sequence shown here is derived from an EMBL/GenBank/DDBJ whole genome shotgun (WGS) entry which is preliminary data.</text>
</comment>
<sequence length="125" mass="14805">MADKQRREAAVYHIQDKVWLSSKFLPLRLSQNKFTPRYYGPFRILQLINPVTVRLHLPRTWKIHPVFHVSQLKPYGGHYDLGGLLKRPPRPWETEYRHCRRYSCLPIMTFPLGQRKCHINIAAGS</sequence>
<name>A0AAV7PYP3_PLEWA</name>
<dbReference type="InterPro" id="IPR056924">
    <property type="entry name" value="SH3_Tf2-1"/>
</dbReference>
<dbReference type="PANTHER" id="PTHR46148">
    <property type="entry name" value="CHROMO DOMAIN-CONTAINING PROTEIN"/>
    <property type="match status" value="1"/>
</dbReference>
<accession>A0AAV7PYP3</accession>
<protein>
    <recommendedName>
        <fullName evidence="1">Tf2-1-like SH3-like domain-containing protein</fullName>
    </recommendedName>
</protein>
<evidence type="ECO:0000259" key="1">
    <source>
        <dbReference type="Pfam" id="PF24626"/>
    </source>
</evidence>
<organism evidence="2 3">
    <name type="scientific">Pleurodeles waltl</name>
    <name type="common">Iberian ribbed newt</name>
    <dbReference type="NCBI Taxonomy" id="8319"/>
    <lineage>
        <taxon>Eukaryota</taxon>
        <taxon>Metazoa</taxon>
        <taxon>Chordata</taxon>
        <taxon>Craniata</taxon>
        <taxon>Vertebrata</taxon>
        <taxon>Euteleostomi</taxon>
        <taxon>Amphibia</taxon>
        <taxon>Batrachia</taxon>
        <taxon>Caudata</taxon>
        <taxon>Salamandroidea</taxon>
        <taxon>Salamandridae</taxon>
        <taxon>Pleurodelinae</taxon>
        <taxon>Pleurodeles</taxon>
    </lineage>
</organism>
<dbReference type="Proteomes" id="UP001066276">
    <property type="component" value="Chromosome 7"/>
</dbReference>
<evidence type="ECO:0000313" key="3">
    <source>
        <dbReference type="Proteomes" id="UP001066276"/>
    </source>
</evidence>
<dbReference type="AlphaFoldDB" id="A0AAV7PYP3"/>